<feature type="transmembrane region" description="Helical" evidence="1">
    <location>
        <begin position="68"/>
        <end position="89"/>
    </location>
</feature>
<sequence>MKKYLLPIIYSVSIILVGGLISTVLYYFDITSTKVNTIFLYATAILSMFVGSLKLAKELNHKGFITGLLYFLFWFIIMLFLSLVIFKASFTLKSLIYYVVILLFSMLGGVLGKNMQEETEAS</sequence>
<accession>A0A9D1IPC6</accession>
<comment type="caution">
    <text evidence="2">The sequence shown here is derived from an EMBL/GenBank/DDBJ whole genome shotgun (WGS) entry which is preliminary data.</text>
</comment>
<gene>
    <name evidence="2" type="ORF">IAB68_03260</name>
</gene>
<protein>
    <submittedName>
        <fullName evidence="2">TIGR04086 family membrane protein</fullName>
    </submittedName>
</protein>
<dbReference type="NCBIfam" id="TIGR04086">
    <property type="entry name" value="TIGR04086_membr"/>
    <property type="match status" value="1"/>
</dbReference>
<dbReference type="EMBL" id="DVMT01000032">
    <property type="protein sequence ID" value="HIU40296.1"/>
    <property type="molecule type" value="Genomic_DNA"/>
</dbReference>
<reference evidence="2" key="1">
    <citation type="submission" date="2020-10" db="EMBL/GenBank/DDBJ databases">
        <authorList>
            <person name="Gilroy R."/>
        </authorList>
    </citation>
    <scope>NUCLEOTIDE SEQUENCE</scope>
    <source>
        <strain evidence="2">CHK193-30670</strain>
    </source>
</reference>
<dbReference type="InterPro" id="IPR023804">
    <property type="entry name" value="DUF3792_TM"/>
</dbReference>
<reference evidence="2" key="2">
    <citation type="journal article" date="2021" name="PeerJ">
        <title>Extensive microbial diversity within the chicken gut microbiome revealed by metagenomics and culture.</title>
        <authorList>
            <person name="Gilroy R."/>
            <person name="Ravi A."/>
            <person name="Getino M."/>
            <person name="Pursley I."/>
            <person name="Horton D.L."/>
            <person name="Alikhan N.F."/>
            <person name="Baker D."/>
            <person name="Gharbi K."/>
            <person name="Hall N."/>
            <person name="Watson M."/>
            <person name="Adriaenssens E.M."/>
            <person name="Foster-Nyarko E."/>
            <person name="Jarju S."/>
            <person name="Secka A."/>
            <person name="Antonio M."/>
            <person name="Oren A."/>
            <person name="Chaudhuri R.R."/>
            <person name="La Ragione R."/>
            <person name="Hildebrand F."/>
            <person name="Pallen M.J."/>
        </authorList>
    </citation>
    <scope>NUCLEOTIDE SEQUENCE</scope>
    <source>
        <strain evidence="2">CHK193-30670</strain>
    </source>
</reference>
<evidence type="ECO:0000256" key="1">
    <source>
        <dbReference type="SAM" id="Phobius"/>
    </source>
</evidence>
<name>A0A9D1IPC6_9FIRM</name>
<evidence type="ECO:0000313" key="3">
    <source>
        <dbReference type="Proteomes" id="UP000824074"/>
    </source>
</evidence>
<keyword evidence="1" id="KW-1133">Transmembrane helix</keyword>
<keyword evidence="1" id="KW-0812">Transmembrane</keyword>
<feature type="transmembrane region" description="Helical" evidence="1">
    <location>
        <begin position="38"/>
        <end position="56"/>
    </location>
</feature>
<dbReference type="Pfam" id="PF12670">
    <property type="entry name" value="DUF3792"/>
    <property type="match status" value="1"/>
</dbReference>
<dbReference type="AlphaFoldDB" id="A0A9D1IPC6"/>
<dbReference type="Proteomes" id="UP000824074">
    <property type="component" value="Unassembled WGS sequence"/>
</dbReference>
<keyword evidence="1" id="KW-0472">Membrane</keyword>
<proteinExistence type="predicted"/>
<organism evidence="2 3">
    <name type="scientific">Candidatus Aphodocola excrementigallinarum</name>
    <dbReference type="NCBI Taxonomy" id="2840670"/>
    <lineage>
        <taxon>Bacteria</taxon>
        <taxon>Bacillati</taxon>
        <taxon>Bacillota</taxon>
        <taxon>Bacilli</taxon>
        <taxon>Candidatus Aphodocola</taxon>
    </lineage>
</organism>
<feature type="transmembrane region" description="Helical" evidence="1">
    <location>
        <begin position="95"/>
        <end position="112"/>
    </location>
</feature>
<evidence type="ECO:0000313" key="2">
    <source>
        <dbReference type="EMBL" id="HIU40296.1"/>
    </source>
</evidence>
<feature type="transmembrane region" description="Helical" evidence="1">
    <location>
        <begin position="7"/>
        <end position="26"/>
    </location>
</feature>